<protein>
    <submittedName>
        <fullName evidence="2">Uncharacterized protein</fullName>
    </submittedName>
</protein>
<feature type="transmembrane region" description="Helical" evidence="1">
    <location>
        <begin position="151"/>
        <end position="172"/>
    </location>
</feature>
<accession>A0A3N9XWI9</accession>
<dbReference type="EMBL" id="QGSY01000139">
    <property type="protein sequence ID" value="RQX11257.1"/>
    <property type="molecule type" value="Genomic_DNA"/>
</dbReference>
<sequence>MTGRILRIELRRSAALSIGLLSLVIGAVLLLTATQSFVGRWMQLAIFSRSMLMVSLPFALAGGAWLGQRDARYRVNELFASTLRPRWQRVVPTASALAVAVATAYVLVFLIAAGWVVPTAGYFPASAIVVAAVGVPALVAAGWLGMAAGRAVPRVVTAPILAVVGFFLVGLVPDFVTMAHIDASLTRVGREPSALLLVPTFNGLDDFQTIATRVSLLQTLWLVSLAATGLLLLGAVRRRAIAFAVLPAVLGGAVAVPLLPVGGTRGAAVVDPVAIELVCDDDGPQVCVARAHATLLPDVVGPARQALGMMAAKLPNAPVRAVQSRQIAYWGRLGVSAAPTRHADDTIVFDAPAIDPAGRADLSDGQFLPSLLEAAWLQDCGDQSGGDEEFLARTIATAWLSGQPPIPQRWWEPADIERAQGAYQALVSLPQAEQRDRMAAARAAVLDCRSDGFLAILAEKP</sequence>
<evidence type="ECO:0000313" key="3">
    <source>
        <dbReference type="Proteomes" id="UP000266889"/>
    </source>
</evidence>
<gene>
    <name evidence="2" type="ORF">DLJ58_08965</name>
</gene>
<feature type="transmembrane region" description="Helical" evidence="1">
    <location>
        <begin position="122"/>
        <end position="144"/>
    </location>
</feature>
<evidence type="ECO:0000256" key="1">
    <source>
        <dbReference type="SAM" id="Phobius"/>
    </source>
</evidence>
<dbReference type="AlphaFoldDB" id="A0A3N9XWI9"/>
<dbReference type="RefSeq" id="WP_124854743.1">
    <property type="nucleotide sequence ID" value="NZ_QGSY01000139.1"/>
</dbReference>
<keyword evidence="1" id="KW-1133">Transmembrane helix</keyword>
<keyword evidence="3" id="KW-1185">Reference proteome</keyword>
<feature type="transmembrane region" description="Helical" evidence="1">
    <location>
        <begin position="94"/>
        <end position="116"/>
    </location>
</feature>
<keyword evidence="1" id="KW-0812">Transmembrane</keyword>
<feature type="transmembrane region" description="Helical" evidence="1">
    <location>
        <begin position="210"/>
        <end position="233"/>
    </location>
</feature>
<evidence type="ECO:0000313" key="2">
    <source>
        <dbReference type="EMBL" id="RQX11257.1"/>
    </source>
</evidence>
<dbReference type="OrthoDB" id="3402382at2"/>
<dbReference type="Proteomes" id="UP000266889">
    <property type="component" value="Unassembled WGS sequence"/>
</dbReference>
<name>A0A3N9XWI9_9ACTN</name>
<feature type="transmembrane region" description="Helical" evidence="1">
    <location>
        <begin position="46"/>
        <end position="66"/>
    </location>
</feature>
<reference evidence="2 3" key="1">
    <citation type="submission" date="2018-05" db="EMBL/GenBank/DDBJ databases">
        <title>Micromonospora from Atacama Desert.</title>
        <authorList>
            <person name="Carro L."/>
            <person name="Goodfellow M."/>
            <person name="Klenk H.-P."/>
        </authorList>
    </citation>
    <scope>NUCLEOTIDE SEQUENCE [LARGE SCALE GENOMIC DNA]</scope>
    <source>
        <strain evidence="2 3">LB32</strain>
    </source>
</reference>
<organism evidence="2 3">
    <name type="scientific">Micromonospora arida</name>
    <dbReference type="NCBI Taxonomy" id="2203715"/>
    <lineage>
        <taxon>Bacteria</taxon>
        <taxon>Bacillati</taxon>
        <taxon>Actinomycetota</taxon>
        <taxon>Actinomycetes</taxon>
        <taxon>Micromonosporales</taxon>
        <taxon>Micromonosporaceae</taxon>
        <taxon>Micromonospora</taxon>
    </lineage>
</organism>
<comment type="caution">
    <text evidence="2">The sequence shown here is derived from an EMBL/GenBank/DDBJ whole genome shotgun (WGS) entry which is preliminary data.</text>
</comment>
<keyword evidence="1" id="KW-0472">Membrane</keyword>
<proteinExistence type="predicted"/>
<feature type="transmembrane region" description="Helical" evidence="1">
    <location>
        <begin position="240"/>
        <end position="259"/>
    </location>
</feature>